<reference evidence="15 16" key="2">
    <citation type="journal article" date="2022" name="Mol. Biol. Evol.">
        <title>Comparative Genomics Reveals Insights into the Divergent Evolution of Astigmatic Mites and Household Pest Adaptations.</title>
        <authorList>
            <person name="Xiong Q."/>
            <person name="Wan A.T."/>
            <person name="Liu X."/>
            <person name="Fung C.S."/>
            <person name="Xiao X."/>
            <person name="Malainual N."/>
            <person name="Hou J."/>
            <person name="Wang L."/>
            <person name="Wang M."/>
            <person name="Yang K.Y."/>
            <person name="Cui Y."/>
            <person name="Leung E.L."/>
            <person name="Nong W."/>
            <person name="Shin S.K."/>
            <person name="Au S.W."/>
            <person name="Jeong K.Y."/>
            <person name="Chew F.T."/>
            <person name="Hui J.H."/>
            <person name="Leung T.F."/>
            <person name="Tungtrongchitr A."/>
            <person name="Zhong N."/>
            <person name="Liu Z."/>
            <person name="Tsui S.K."/>
        </authorList>
    </citation>
    <scope>NUCLEOTIDE SEQUENCE [LARGE SCALE GENOMIC DNA]</scope>
    <source>
        <strain evidence="15">Derp</strain>
    </source>
</reference>
<dbReference type="InterPro" id="IPR019828">
    <property type="entry name" value="Lysyl_oxidase_CS"/>
</dbReference>
<dbReference type="Gene3D" id="3.10.250.10">
    <property type="entry name" value="SRCR-like domain"/>
    <property type="match status" value="1"/>
</dbReference>
<comment type="cofactor">
    <cofactor evidence="1">
        <name>Cu cation</name>
        <dbReference type="ChEBI" id="CHEBI:23378"/>
    </cofactor>
</comment>
<dbReference type="Proteomes" id="UP000887458">
    <property type="component" value="Unassembled WGS sequence"/>
</dbReference>
<evidence type="ECO:0000256" key="11">
    <source>
        <dbReference type="ARBA" id="ARBA00038869"/>
    </source>
</evidence>
<dbReference type="EC" id="1.4.3.13" evidence="11"/>
<gene>
    <name evidence="15" type="primary">LOXL4</name>
    <name evidence="15" type="ORF">DERP_004494</name>
</gene>
<dbReference type="PRINTS" id="PR00258">
    <property type="entry name" value="SPERACTRCPTR"/>
</dbReference>
<keyword evidence="9" id="KW-0186">Copper</keyword>
<keyword evidence="10 13" id="KW-1015">Disulfide bond</keyword>
<dbReference type="Pfam" id="PF01186">
    <property type="entry name" value="Lysyl_oxidase"/>
    <property type="match status" value="1"/>
</dbReference>
<comment type="similarity">
    <text evidence="3">Belongs to the lysyl oxidase family.</text>
</comment>
<evidence type="ECO:0000256" key="9">
    <source>
        <dbReference type="ARBA" id="ARBA00023008"/>
    </source>
</evidence>
<keyword evidence="4" id="KW-0886">LTQ</keyword>
<dbReference type="Pfam" id="PF00530">
    <property type="entry name" value="SRCR"/>
    <property type="match status" value="1"/>
</dbReference>
<feature type="domain" description="SRCR" evidence="14">
    <location>
        <begin position="70"/>
        <end position="171"/>
    </location>
</feature>
<dbReference type="PANTHER" id="PTHR45817">
    <property type="entry name" value="LYSYL OXIDASE-LIKE-RELATED"/>
    <property type="match status" value="1"/>
</dbReference>
<dbReference type="InterPro" id="IPR036772">
    <property type="entry name" value="SRCR-like_dom_sf"/>
</dbReference>
<keyword evidence="6" id="KW-0479">Metal-binding</keyword>
<evidence type="ECO:0000256" key="3">
    <source>
        <dbReference type="ARBA" id="ARBA00007492"/>
    </source>
</evidence>
<keyword evidence="7" id="KW-0801">TPQ</keyword>
<dbReference type="PROSITE" id="PS00926">
    <property type="entry name" value="LYSYL_OXIDASE"/>
    <property type="match status" value="1"/>
</dbReference>
<sequence length="412" mass="47761">MMRILFRPKFFEKFRFVCFSFGKFIINLAMMIYNTKIMILLISGFIQLIILINSQSLSNNHNNHSNEGMIRLIGGRTMFEGNIEINHFGQWGMICDDEWDLLDANVACKQLGFVLGAIMATNMSRYGKGKKPIWMDNVWCNGKETKLSSCRFDGWNIHDCESNESAGVICRVRLDQQPIWSLPSKPTMVMKKQPKAIMKNDLPDLEPDPLEVERSAFIEHRSILFLQCAMEENCLSQSAYEIDKNDPTWIFNTRILLRFTASIRNIGKSDFRPFRKKNQWLWHSCHQHYHSMEIFATFDLIDINENHIAQGHKASFCLEDNECYDNGNANYVCADYGDQGISVNCVDIYKSDLDCQWIDITDIRPGSYRMKIIINPERKVEEKTFENNVILCSFIYNDNFNGSVTNCTLNSL</sequence>
<dbReference type="InterPro" id="IPR001695">
    <property type="entry name" value="Lysyl_oxidase"/>
</dbReference>
<evidence type="ECO:0000256" key="7">
    <source>
        <dbReference type="ARBA" id="ARBA00022772"/>
    </source>
</evidence>
<comment type="caution">
    <text evidence="15">The sequence shown here is derived from an EMBL/GenBank/DDBJ whole genome shotgun (WGS) entry which is preliminary data.</text>
</comment>
<proteinExistence type="inferred from homology"/>
<evidence type="ECO:0000256" key="8">
    <source>
        <dbReference type="ARBA" id="ARBA00023002"/>
    </source>
</evidence>
<comment type="caution">
    <text evidence="13">Lacks conserved residue(s) required for the propagation of feature annotation.</text>
</comment>
<dbReference type="PROSITE" id="PS00420">
    <property type="entry name" value="SRCR_1"/>
    <property type="match status" value="1"/>
</dbReference>
<evidence type="ECO:0000256" key="4">
    <source>
        <dbReference type="ARBA" id="ARBA00022477"/>
    </source>
</evidence>
<dbReference type="SMART" id="SM00202">
    <property type="entry name" value="SR"/>
    <property type="match status" value="1"/>
</dbReference>
<evidence type="ECO:0000256" key="6">
    <source>
        <dbReference type="ARBA" id="ARBA00022723"/>
    </source>
</evidence>
<evidence type="ECO:0000256" key="12">
    <source>
        <dbReference type="ARBA" id="ARBA00047861"/>
    </source>
</evidence>
<name>A0ABQ8JNX8_DERPT</name>
<dbReference type="PROSITE" id="PS50287">
    <property type="entry name" value="SRCR_2"/>
    <property type="match status" value="1"/>
</dbReference>
<evidence type="ECO:0000256" key="13">
    <source>
        <dbReference type="PROSITE-ProRule" id="PRU00196"/>
    </source>
</evidence>
<organism evidence="15 16">
    <name type="scientific">Dermatophagoides pteronyssinus</name>
    <name type="common">European house dust mite</name>
    <dbReference type="NCBI Taxonomy" id="6956"/>
    <lineage>
        <taxon>Eukaryota</taxon>
        <taxon>Metazoa</taxon>
        <taxon>Ecdysozoa</taxon>
        <taxon>Arthropoda</taxon>
        <taxon>Chelicerata</taxon>
        <taxon>Arachnida</taxon>
        <taxon>Acari</taxon>
        <taxon>Acariformes</taxon>
        <taxon>Sarcoptiformes</taxon>
        <taxon>Astigmata</taxon>
        <taxon>Psoroptidia</taxon>
        <taxon>Analgoidea</taxon>
        <taxon>Pyroglyphidae</taxon>
        <taxon>Dermatophagoidinae</taxon>
        <taxon>Dermatophagoides</taxon>
    </lineage>
</organism>
<protein>
    <recommendedName>
        <fullName evidence="11">protein-lysine 6-oxidase</fullName>
        <ecNumber evidence="11">1.4.3.13</ecNumber>
    </recommendedName>
</protein>
<dbReference type="SUPFAM" id="SSF56487">
    <property type="entry name" value="SRCR-like"/>
    <property type="match status" value="1"/>
</dbReference>
<keyword evidence="5" id="KW-0964">Secreted</keyword>
<evidence type="ECO:0000256" key="10">
    <source>
        <dbReference type="ARBA" id="ARBA00023157"/>
    </source>
</evidence>
<dbReference type="InterPro" id="IPR001190">
    <property type="entry name" value="SRCR"/>
</dbReference>
<dbReference type="EMBL" id="NJHN03000029">
    <property type="protein sequence ID" value="KAH9424312.1"/>
    <property type="molecule type" value="Genomic_DNA"/>
</dbReference>
<evidence type="ECO:0000313" key="16">
    <source>
        <dbReference type="Proteomes" id="UP000887458"/>
    </source>
</evidence>
<dbReference type="PANTHER" id="PTHR45817:SF4">
    <property type="entry name" value="LYSYL OXIDASE-LIKE-RELATED"/>
    <property type="match status" value="1"/>
</dbReference>
<keyword evidence="16" id="KW-1185">Reference proteome</keyword>
<accession>A0ABQ8JNX8</accession>
<comment type="subcellular location">
    <subcellularLocation>
        <location evidence="2">Secreted</location>
        <location evidence="2">Extracellular space</location>
    </subcellularLocation>
</comment>
<evidence type="ECO:0000256" key="1">
    <source>
        <dbReference type="ARBA" id="ARBA00001935"/>
    </source>
</evidence>
<dbReference type="InterPro" id="IPR050912">
    <property type="entry name" value="LOX-like_protein"/>
</dbReference>
<evidence type="ECO:0000256" key="2">
    <source>
        <dbReference type="ARBA" id="ARBA00004239"/>
    </source>
</evidence>
<evidence type="ECO:0000259" key="14">
    <source>
        <dbReference type="PROSITE" id="PS50287"/>
    </source>
</evidence>
<evidence type="ECO:0000256" key="5">
    <source>
        <dbReference type="ARBA" id="ARBA00022525"/>
    </source>
</evidence>
<evidence type="ECO:0000313" key="15">
    <source>
        <dbReference type="EMBL" id="KAH9424312.1"/>
    </source>
</evidence>
<reference evidence="15 16" key="1">
    <citation type="journal article" date="2018" name="J. Allergy Clin. Immunol.">
        <title>High-quality assembly of Dermatophagoides pteronyssinus genome and transcriptome reveals a wide range of novel allergens.</title>
        <authorList>
            <person name="Liu X.Y."/>
            <person name="Yang K.Y."/>
            <person name="Wang M.Q."/>
            <person name="Kwok J.S."/>
            <person name="Zeng X."/>
            <person name="Yang Z."/>
            <person name="Xiao X.J."/>
            <person name="Lau C.P."/>
            <person name="Li Y."/>
            <person name="Huang Z.M."/>
            <person name="Ba J.G."/>
            <person name="Yim A.K."/>
            <person name="Ouyang C.Y."/>
            <person name="Ngai S.M."/>
            <person name="Chan T.F."/>
            <person name="Leung E.L."/>
            <person name="Liu L."/>
            <person name="Liu Z.G."/>
            <person name="Tsui S.K."/>
        </authorList>
    </citation>
    <scope>NUCLEOTIDE SEQUENCE [LARGE SCALE GENOMIC DNA]</scope>
    <source>
        <strain evidence="15">Derp</strain>
    </source>
</reference>
<comment type="catalytic activity">
    <reaction evidence="12">
        <text>L-lysyl-[protein] + O2 + H2O = (S)-2-amino-6-oxohexanoyl-[protein] + H2O2 + NH4(+)</text>
        <dbReference type="Rhea" id="RHEA:24544"/>
        <dbReference type="Rhea" id="RHEA-COMP:9752"/>
        <dbReference type="Rhea" id="RHEA-COMP:12448"/>
        <dbReference type="ChEBI" id="CHEBI:15377"/>
        <dbReference type="ChEBI" id="CHEBI:15379"/>
        <dbReference type="ChEBI" id="CHEBI:16240"/>
        <dbReference type="ChEBI" id="CHEBI:28938"/>
        <dbReference type="ChEBI" id="CHEBI:29969"/>
        <dbReference type="ChEBI" id="CHEBI:131803"/>
        <dbReference type="EC" id="1.4.3.13"/>
    </reaction>
</comment>
<keyword evidence="8" id="KW-0560">Oxidoreductase</keyword>
<dbReference type="PRINTS" id="PR00074">
    <property type="entry name" value="LYSYLOXIDASE"/>
</dbReference>
<feature type="disulfide bond" evidence="13">
    <location>
        <begin position="140"/>
        <end position="150"/>
    </location>
</feature>